<accession>Q1KUP0</accession>
<sequence length="230" mass="26460">MKALEFRLEFATEFQRTPISNDEIPTDISVGNPLEKLNSNRFSAISNGFAGWNLGARITTILPPTVDAGPDRFEWKTATDSFSTQFSPTKTWDVIRDRAPRVPWFRLVWSRLPTLDRLQRLGITATATCVLCQQAPESHDHLFFDCEFNNAIWEFFASACYSSPPSSLECTDWLHNQLDDEPCTRRELSKLVLHAVAYTIWQERNLDGRQEQQSLPVRRTMTRFFILIGV</sequence>
<dbReference type="Pfam" id="PF13966">
    <property type="entry name" value="zf-RVT"/>
    <property type="match status" value="1"/>
</dbReference>
<protein>
    <recommendedName>
        <fullName evidence="1">Reverse transcriptase zinc-binding domain-containing protein</fullName>
    </recommendedName>
</protein>
<dbReference type="AlphaFoldDB" id="Q1KUP0"/>
<organism evidence="2">
    <name type="scientific">Tarenaya spinosa</name>
    <dbReference type="NCBI Taxonomy" id="228870"/>
    <lineage>
        <taxon>Eukaryota</taxon>
        <taxon>Viridiplantae</taxon>
        <taxon>Streptophyta</taxon>
        <taxon>Embryophyta</taxon>
        <taxon>Tracheophyta</taxon>
        <taxon>Spermatophyta</taxon>
        <taxon>Magnoliopsida</taxon>
        <taxon>eudicotyledons</taxon>
        <taxon>Gunneridae</taxon>
        <taxon>Pentapetalae</taxon>
        <taxon>rosids</taxon>
        <taxon>malvids</taxon>
        <taxon>Brassicales</taxon>
        <taxon>Cleomaceae</taxon>
        <taxon>New World clade</taxon>
        <taxon>Tarenaya</taxon>
    </lineage>
</organism>
<dbReference type="EMBL" id="DQ415922">
    <property type="protein sequence ID" value="ABD96946.1"/>
    <property type="molecule type" value="Genomic_DNA"/>
</dbReference>
<reference evidence="2" key="1">
    <citation type="journal article" date="2006" name="Plant Cell">
        <title>Independent ancient polyploidy events in the sister families Brassicaceae and Cleomaceae.</title>
        <authorList>
            <person name="Schranz M.E."/>
            <person name="Mitchell-Olds T."/>
        </authorList>
    </citation>
    <scope>NUCLEOTIDE SEQUENCE</scope>
</reference>
<evidence type="ECO:0000259" key="1">
    <source>
        <dbReference type="Pfam" id="PF13966"/>
    </source>
</evidence>
<proteinExistence type="predicted"/>
<name>Q1KUP0_9ROSI</name>
<evidence type="ECO:0000313" key="2">
    <source>
        <dbReference type="EMBL" id="ABD96946.1"/>
    </source>
</evidence>
<dbReference type="InterPro" id="IPR026960">
    <property type="entry name" value="RVT-Znf"/>
</dbReference>
<feature type="domain" description="Reverse transcriptase zinc-binding" evidence="1">
    <location>
        <begin position="105"/>
        <end position="153"/>
    </location>
</feature>